<dbReference type="Pfam" id="PF01569">
    <property type="entry name" value="PAP2"/>
    <property type="match status" value="1"/>
</dbReference>
<dbReference type="InterPro" id="IPR036938">
    <property type="entry name" value="PAP2/HPO_sf"/>
</dbReference>
<keyword evidence="4" id="KW-1185">Reference proteome</keyword>
<feature type="transmembrane region" description="Helical" evidence="1">
    <location>
        <begin position="62"/>
        <end position="85"/>
    </location>
</feature>
<proteinExistence type="predicted"/>
<feature type="transmembrane region" description="Helical" evidence="1">
    <location>
        <begin position="12"/>
        <end position="32"/>
    </location>
</feature>
<keyword evidence="1" id="KW-0812">Transmembrane</keyword>
<sequence length="209" mass="22111">MDRLSGAAPSPATLGGLVVGGAAVTAAVPTTFPADGDATEFDQVVRGPVNAALDPRPWIAEVFALASNTWVVFALLLSGAAWFAWQRRWWETGTMVVVPEVAVSINTWVLKPWWGRPLHDYLAYPSGHTVHLIAVATTFLLLIESARARIVLVLLTVFAWTVAGAGMVALDYHLPTDVVGGAGAAVALSAGLYWVFAAGHRGLAGSRRI</sequence>
<reference evidence="3 4" key="1">
    <citation type="journal article" date="2016" name="Antonie Van Leeuwenhoek">
        <title>Nocardia donostiensis sp. nov., isolated from human respiratory specimens.</title>
        <authorList>
            <person name="Ercibengoa M."/>
            <person name="Bell M."/>
            <person name="Marimon J.M."/>
            <person name="Humrighouse B."/>
            <person name="Klenk H.P."/>
            <person name="Potter G."/>
            <person name="Perez-Trallero E."/>
        </authorList>
    </citation>
    <scope>NUCLEOTIDE SEQUENCE [LARGE SCALE GENOMIC DNA]</scope>
    <source>
        <strain evidence="3 4">X1655</strain>
    </source>
</reference>
<dbReference type="Proteomes" id="UP000188836">
    <property type="component" value="Unassembled WGS sequence"/>
</dbReference>
<feature type="transmembrane region" description="Helical" evidence="1">
    <location>
        <begin position="150"/>
        <end position="172"/>
    </location>
</feature>
<organism evidence="3 4">
    <name type="scientific">Nocardia donostiensis</name>
    <dbReference type="NCBI Taxonomy" id="1538463"/>
    <lineage>
        <taxon>Bacteria</taxon>
        <taxon>Bacillati</taxon>
        <taxon>Actinomycetota</taxon>
        <taxon>Actinomycetes</taxon>
        <taxon>Mycobacteriales</taxon>
        <taxon>Nocardiaceae</taxon>
        <taxon>Nocardia</taxon>
    </lineage>
</organism>
<feature type="transmembrane region" description="Helical" evidence="1">
    <location>
        <begin position="92"/>
        <end position="110"/>
    </location>
</feature>
<dbReference type="EMBL" id="MUMY01000003">
    <property type="protein sequence ID" value="ONM49925.1"/>
    <property type="molecule type" value="Genomic_DNA"/>
</dbReference>
<evidence type="ECO:0000259" key="2">
    <source>
        <dbReference type="Pfam" id="PF01569"/>
    </source>
</evidence>
<evidence type="ECO:0000256" key="1">
    <source>
        <dbReference type="SAM" id="Phobius"/>
    </source>
</evidence>
<dbReference type="SUPFAM" id="SSF48317">
    <property type="entry name" value="Acid phosphatase/Vanadium-dependent haloperoxidase"/>
    <property type="match status" value="1"/>
</dbReference>
<feature type="transmembrane region" description="Helical" evidence="1">
    <location>
        <begin position="178"/>
        <end position="199"/>
    </location>
</feature>
<dbReference type="InterPro" id="IPR000326">
    <property type="entry name" value="PAP2/HPO"/>
</dbReference>
<accession>A0A1V2TK72</accession>
<name>A0A1V2TK72_9NOCA</name>
<feature type="transmembrane region" description="Helical" evidence="1">
    <location>
        <begin position="122"/>
        <end position="143"/>
    </location>
</feature>
<keyword evidence="1" id="KW-0472">Membrane</keyword>
<protein>
    <recommendedName>
        <fullName evidence="2">Phosphatidic acid phosphatase type 2/haloperoxidase domain-containing protein</fullName>
    </recommendedName>
</protein>
<comment type="caution">
    <text evidence="3">The sequence shown here is derived from an EMBL/GenBank/DDBJ whole genome shotgun (WGS) entry which is preliminary data.</text>
</comment>
<dbReference type="Gene3D" id="1.20.144.10">
    <property type="entry name" value="Phosphatidic acid phosphatase type 2/haloperoxidase"/>
    <property type="match status" value="1"/>
</dbReference>
<feature type="domain" description="Phosphatidic acid phosphatase type 2/haloperoxidase" evidence="2">
    <location>
        <begin position="122"/>
        <end position="197"/>
    </location>
</feature>
<dbReference type="OrthoDB" id="4571073at2"/>
<gene>
    <name evidence="3" type="ORF">B0T46_04395</name>
</gene>
<keyword evidence="1" id="KW-1133">Transmembrane helix</keyword>
<evidence type="ECO:0000313" key="3">
    <source>
        <dbReference type="EMBL" id="ONM49925.1"/>
    </source>
</evidence>
<dbReference type="STRING" id="1538463.B0T36_09180"/>
<evidence type="ECO:0000313" key="4">
    <source>
        <dbReference type="Proteomes" id="UP000188836"/>
    </source>
</evidence>
<dbReference type="AlphaFoldDB" id="A0A1V2TK72"/>